<dbReference type="Pfam" id="PF18290">
    <property type="entry name" value="Nudix_hydro"/>
    <property type="match status" value="1"/>
</dbReference>
<gene>
    <name evidence="5" type="ORF">BOX15_Mlig000193g1</name>
</gene>
<dbReference type="PROSITE" id="PS00893">
    <property type="entry name" value="NUDIX_BOX"/>
    <property type="match status" value="1"/>
</dbReference>
<protein>
    <recommendedName>
        <fullName evidence="4">Nudix hydrolase domain-containing protein</fullName>
    </recommendedName>
</protein>
<dbReference type="PANTHER" id="PTHR13994:SF46">
    <property type="entry name" value="NUCLEOSIDE DIPHOSPHATE-LINKED MOIETY X MOTIF 6"/>
    <property type="match status" value="1"/>
</dbReference>
<keyword evidence="6" id="KW-1185">Reference proteome</keyword>
<evidence type="ECO:0000256" key="1">
    <source>
        <dbReference type="ARBA" id="ARBA00005582"/>
    </source>
</evidence>
<name>A0A267DR40_9PLAT</name>
<dbReference type="InterPro" id="IPR000086">
    <property type="entry name" value="NUDIX_hydrolase_dom"/>
</dbReference>
<dbReference type="Gene3D" id="3.40.630.30">
    <property type="match status" value="1"/>
</dbReference>
<dbReference type="SUPFAM" id="SSF55811">
    <property type="entry name" value="Nudix"/>
    <property type="match status" value="1"/>
</dbReference>
<reference evidence="5 6" key="1">
    <citation type="submission" date="2017-06" db="EMBL/GenBank/DDBJ databases">
        <title>A platform for efficient transgenesis in Macrostomum lignano, a flatworm model organism for stem cell research.</title>
        <authorList>
            <person name="Berezikov E."/>
        </authorList>
    </citation>
    <scope>NUCLEOTIDE SEQUENCE [LARGE SCALE GENOMIC DNA]</scope>
    <source>
        <strain evidence="5">DV1</strain>
        <tissue evidence="5">Whole organism</tissue>
    </source>
</reference>
<proteinExistence type="inferred from homology"/>
<dbReference type="Gene3D" id="3.90.79.10">
    <property type="entry name" value="Nucleoside Triphosphate Pyrophosphohydrolase"/>
    <property type="match status" value="1"/>
</dbReference>
<organism evidence="5 6">
    <name type="scientific">Macrostomum lignano</name>
    <dbReference type="NCBI Taxonomy" id="282301"/>
    <lineage>
        <taxon>Eukaryota</taxon>
        <taxon>Metazoa</taxon>
        <taxon>Spiralia</taxon>
        <taxon>Lophotrochozoa</taxon>
        <taxon>Platyhelminthes</taxon>
        <taxon>Rhabditophora</taxon>
        <taxon>Macrostomorpha</taxon>
        <taxon>Macrostomida</taxon>
        <taxon>Macrostomidae</taxon>
        <taxon>Macrostomum</taxon>
    </lineage>
</organism>
<dbReference type="PROSITE" id="PS51462">
    <property type="entry name" value="NUDIX"/>
    <property type="match status" value="1"/>
</dbReference>
<evidence type="ECO:0000313" key="6">
    <source>
        <dbReference type="Proteomes" id="UP000215902"/>
    </source>
</evidence>
<comment type="caution">
    <text evidence="5">The sequence shown here is derived from an EMBL/GenBank/DDBJ whole genome shotgun (WGS) entry which is preliminary data.</text>
</comment>
<dbReference type="Pfam" id="PF00293">
    <property type="entry name" value="NUDIX"/>
    <property type="match status" value="1"/>
</dbReference>
<evidence type="ECO:0000259" key="4">
    <source>
        <dbReference type="PROSITE" id="PS51462"/>
    </source>
</evidence>
<dbReference type="InterPro" id="IPR003293">
    <property type="entry name" value="Nudix_hydrolase6-like"/>
</dbReference>
<dbReference type="EMBL" id="NIVC01003376">
    <property type="protein sequence ID" value="PAA51695.1"/>
    <property type="molecule type" value="Genomic_DNA"/>
</dbReference>
<dbReference type="InterPro" id="IPR020476">
    <property type="entry name" value="Nudix_hydrolase"/>
</dbReference>
<dbReference type="OrthoDB" id="447842at2759"/>
<dbReference type="GO" id="GO:0035529">
    <property type="term" value="F:NADH pyrophosphatase activity"/>
    <property type="evidence" value="ECO:0007669"/>
    <property type="project" value="TreeGrafter"/>
</dbReference>
<accession>A0A267DR40</accession>
<dbReference type="PANTHER" id="PTHR13994">
    <property type="entry name" value="NUDIX HYDROLASE RELATED"/>
    <property type="match status" value="1"/>
</dbReference>
<dbReference type="AlphaFoldDB" id="A0A267DR40"/>
<dbReference type="GO" id="GO:0047631">
    <property type="term" value="F:ADP-ribose diphosphatase activity"/>
    <property type="evidence" value="ECO:0007669"/>
    <property type="project" value="TreeGrafter"/>
</dbReference>
<dbReference type="InterPro" id="IPR040618">
    <property type="entry name" value="Pre-Nudix"/>
</dbReference>
<evidence type="ECO:0000256" key="3">
    <source>
        <dbReference type="RuleBase" id="RU003476"/>
    </source>
</evidence>
<dbReference type="PRINTS" id="PR01356">
    <property type="entry name" value="GFGPROTEIN"/>
</dbReference>
<dbReference type="InterPro" id="IPR015797">
    <property type="entry name" value="NUDIX_hydrolase-like_dom_sf"/>
</dbReference>
<comment type="similarity">
    <text evidence="1 3">Belongs to the Nudix hydrolase family.</text>
</comment>
<feature type="non-terminal residue" evidence="5">
    <location>
        <position position="1"/>
    </location>
</feature>
<keyword evidence="2 3" id="KW-0378">Hydrolase</keyword>
<dbReference type="GO" id="GO:0051287">
    <property type="term" value="F:NAD binding"/>
    <property type="evidence" value="ECO:0007669"/>
    <property type="project" value="TreeGrafter"/>
</dbReference>
<dbReference type="Proteomes" id="UP000215902">
    <property type="component" value="Unassembled WGS sequence"/>
</dbReference>
<dbReference type="CDD" id="cd04670">
    <property type="entry name" value="NUDIX_ASFGF2_Nudt6"/>
    <property type="match status" value="1"/>
</dbReference>
<sequence>ALNQSKGLGKMHSLMLRCCRLIGSANFLTRLAQSTPVAVSNSNYNKRLLTYASGVAMTTDRYGGVMLDLSAVNEGTDEDLVMEHIRDAVSNSLTVAPAAWVRVPLHLSSLTTHLAVDGFRYHHAEGYYATLVKWLRPGRPSKVPRFGTHQLGVAGLLIDDESLLCVREHRLPPKQGAQTKKPHQSPWKLPGGVADLGEEIGDAAVREVAEETGIAARFESVLAFRHHHWHPMAFNRSDFYVLCRLSLDGQRRGELKPCPDEISKVDWLTVSQLDALPTEEVAPILRASLPLIRLGLRNGFKTVDMQRFALHSLYTAKRVSLYHRPLLGEVE</sequence>
<dbReference type="InterPro" id="IPR020084">
    <property type="entry name" value="NUDIX_hydrolase_CS"/>
</dbReference>
<evidence type="ECO:0000256" key="2">
    <source>
        <dbReference type="ARBA" id="ARBA00022801"/>
    </source>
</evidence>
<feature type="domain" description="Nudix hydrolase" evidence="4">
    <location>
        <begin position="148"/>
        <end position="290"/>
    </location>
</feature>
<dbReference type="PRINTS" id="PR00502">
    <property type="entry name" value="NUDIXFAMILY"/>
</dbReference>
<evidence type="ECO:0000313" key="5">
    <source>
        <dbReference type="EMBL" id="PAA51695.1"/>
    </source>
</evidence>